<keyword evidence="8" id="KW-1185">Reference proteome</keyword>
<evidence type="ECO:0000256" key="2">
    <source>
        <dbReference type="ARBA" id="ARBA00022540"/>
    </source>
</evidence>
<feature type="domain" description="MPN" evidence="6">
    <location>
        <begin position="26"/>
        <end position="161"/>
    </location>
</feature>
<dbReference type="Gene3D" id="3.40.140.10">
    <property type="entry name" value="Cytidine Deaminase, domain 2"/>
    <property type="match status" value="1"/>
</dbReference>
<comment type="caution">
    <text evidence="7">The sequence shown here is derived from an EMBL/GenBank/DDBJ whole genome shotgun (WGS) entry which is preliminary data.</text>
</comment>
<keyword evidence="2 4" id="KW-0396">Initiation factor</keyword>
<dbReference type="CDD" id="cd08065">
    <property type="entry name" value="MPN_eIF3h"/>
    <property type="match status" value="1"/>
</dbReference>
<dbReference type="InterPro" id="IPR050242">
    <property type="entry name" value="JAMM_MPN+_peptidase_M67A"/>
</dbReference>
<gene>
    <name evidence="7" type="ORF">DUNSADRAFT_10898</name>
</gene>
<dbReference type="InterPro" id="IPR045810">
    <property type="entry name" value="eIF3h_C"/>
</dbReference>
<feature type="region of interest" description="Disordered" evidence="5">
    <location>
        <begin position="1"/>
        <end position="22"/>
    </location>
</feature>
<dbReference type="GO" id="GO:0003743">
    <property type="term" value="F:translation initiation factor activity"/>
    <property type="evidence" value="ECO:0007669"/>
    <property type="project" value="UniProtKB-KW"/>
</dbReference>
<keyword evidence="3 4" id="KW-0648">Protein biosynthesis</keyword>
<evidence type="ECO:0000313" key="8">
    <source>
        <dbReference type="Proteomes" id="UP000815325"/>
    </source>
</evidence>
<dbReference type="PANTHER" id="PTHR10410">
    <property type="entry name" value="EUKARYOTIC TRANSLATION INITIATION FACTOR 3 -RELATED"/>
    <property type="match status" value="1"/>
</dbReference>
<dbReference type="InterPro" id="IPR037518">
    <property type="entry name" value="MPN"/>
</dbReference>
<comment type="subcellular location">
    <subcellularLocation>
        <location evidence="4">Cytoplasm</location>
    </subcellularLocation>
</comment>
<comment type="similarity">
    <text evidence="4">Belongs to the eIF-3 subunit H family.</text>
</comment>
<evidence type="ECO:0000256" key="5">
    <source>
        <dbReference type="SAM" id="MobiDB-lite"/>
    </source>
</evidence>
<evidence type="ECO:0000313" key="7">
    <source>
        <dbReference type="EMBL" id="KAF5841835.1"/>
    </source>
</evidence>
<dbReference type="InterPro" id="IPR000555">
    <property type="entry name" value="JAMM/MPN+_dom"/>
</dbReference>
<comment type="subunit">
    <text evidence="4">Component of the eukaryotic translation initiation factor 3 (eIF-3) complex.</text>
</comment>
<organism evidence="7 8">
    <name type="scientific">Dunaliella salina</name>
    <name type="common">Green alga</name>
    <name type="synonym">Protococcus salinus</name>
    <dbReference type="NCBI Taxonomy" id="3046"/>
    <lineage>
        <taxon>Eukaryota</taxon>
        <taxon>Viridiplantae</taxon>
        <taxon>Chlorophyta</taxon>
        <taxon>core chlorophytes</taxon>
        <taxon>Chlorophyceae</taxon>
        <taxon>CS clade</taxon>
        <taxon>Chlamydomonadales</taxon>
        <taxon>Dunaliellaceae</taxon>
        <taxon>Dunaliella</taxon>
    </lineage>
</organism>
<sequence length="340" mass="37850">MASFADLAAKPQEATRGGPVPPVKGVELNGQVVLKILQHCTEALPQMVTGQLLGLDVGQTLEVTDCFAFPTTVAAEDGDEENAGATYQLDMMRCLREVNVDNNTVGWYQSAAMGTFQTAELIETFVNYHENIKKCVCLIYDPHRSQRGSLGLRAIRLKDSFINLFKQEKLSGKELREANISWKDVFVDVPVKVQNSPLAQALVAELEHDNLATASDYDRMNLSVMPFMEKNIQSLIDCVDDLVGEQQKVTMYHKNVARQAQQVAAWLQKRRQENQARRAAGEELLPEEDPTLFKPLPEPNLLDNYLVTSQISTFCDQLNTASMGTIEKLYVADALQKGAQ</sequence>
<dbReference type="Proteomes" id="UP000815325">
    <property type="component" value="Unassembled WGS sequence"/>
</dbReference>
<comment type="function">
    <text evidence="4">Component of the eukaryotic translation initiation factor 3 (eIF-3) complex, which is involved in protein synthesis of a specialized repertoire of mRNAs and, together with other initiation factors, stimulates binding of mRNA and methionyl-tRNAi to the 40S ribosome. The eIF-3 complex specifically targets and initiates translation of a subset of mRNAs involved in cell proliferation.</text>
</comment>
<dbReference type="SMART" id="SM00232">
    <property type="entry name" value="JAB_MPN"/>
    <property type="match status" value="1"/>
</dbReference>
<protein>
    <recommendedName>
        <fullName evidence="4">Eukaryotic translation initiation factor 3 subunit H</fullName>
        <shortName evidence="4">eIF3h</shortName>
    </recommendedName>
</protein>
<name>A0ABQ7H4P8_DUNSA</name>
<dbReference type="InterPro" id="IPR027524">
    <property type="entry name" value="eIF3h"/>
</dbReference>
<accession>A0ABQ7H4P8</accession>
<dbReference type="PROSITE" id="PS50249">
    <property type="entry name" value="MPN"/>
    <property type="match status" value="1"/>
</dbReference>
<evidence type="ECO:0000259" key="6">
    <source>
        <dbReference type="PROSITE" id="PS50249"/>
    </source>
</evidence>
<proteinExistence type="inferred from homology"/>
<dbReference type="EMBL" id="MU069475">
    <property type="protein sequence ID" value="KAF5841835.1"/>
    <property type="molecule type" value="Genomic_DNA"/>
</dbReference>
<keyword evidence="1 4" id="KW-0963">Cytoplasm</keyword>
<evidence type="ECO:0000256" key="4">
    <source>
        <dbReference type="HAMAP-Rule" id="MF_03007"/>
    </source>
</evidence>
<dbReference type="Pfam" id="PF19445">
    <property type="entry name" value="eIF3h_C"/>
    <property type="match status" value="1"/>
</dbReference>
<reference evidence="7" key="1">
    <citation type="submission" date="2017-08" db="EMBL/GenBank/DDBJ databases">
        <authorList>
            <person name="Polle J.E."/>
            <person name="Barry K."/>
            <person name="Cushman J."/>
            <person name="Schmutz J."/>
            <person name="Tran D."/>
            <person name="Hathwaick L.T."/>
            <person name="Yim W.C."/>
            <person name="Jenkins J."/>
            <person name="Mckie-Krisberg Z.M."/>
            <person name="Prochnik S."/>
            <person name="Lindquist E."/>
            <person name="Dockter R.B."/>
            <person name="Adam C."/>
            <person name="Molina H."/>
            <person name="Bunkerborg J."/>
            <person name="Jin E."/>
            <person name="Buchheim M."/>
            <person name="Magnuson J."/>
        </authorList>
    </citation>
    <scope>NUCLEOTIDE SEQUENCE</scope>
    <source>
        <strain evidence="7">CCAP 19/18</strain>
    </source>
</reference>
<dbReference type="Pfam" id="PF01398">
    <property type="entry name" value="JAB"/>
    <property type="match status" value="1"/>
</dbReference>
<evidence type="ECO:0000256" key="3">
    <source>
        <dbReference type="ARBA" id="ARBA00022917"/>
    </source>
</evidence>
<dbReference type="HAMAP" id="MF_03007">
    <property type="entry name" value="eIF3h"/>
    <property type="match status" value="1"/>
</dbReference>
<evidence type="ECO:0000256" key="1">
    <source>
        <dbReference type="ARBA" id="ARBA00022490"/>
    </source>
</evidence>